<reference evidence="2 3" key="1">
    <citation type="journal article" date="2018" name="Sci. Rep.">
        <title>Genomic signatures of local adaptation to the degree of environmental predictability in rotifers.</title>
        <authorList>
            <person name="Franch-Gras L."/>
            <person name="Hahn C."/>
            <person name="Garcia-Roger E.M."/>
            <person name="Carmona M.J."/>
            <person name="Serra M."/>
            <person name="Gomez A."/>
        </authorList>
    </citation>
    <scope>NUCLEOTIDE SEQUENCE [LARGE SCALE GENOMIC DNA]</scope>
    <source>
        <strain evidence="2">HYR1</strain>
    </source>
</reference>
<protein>
    <submittedName>
        <fullName evidence="2">Uncharacterized protein</fullName>
    </submittedName>
</protein>
<dbReference type="Proteomes" id="UP000276133">
    <property type="component" value="Unassembled WGS sequence"/>
</dbReference>
<accession>A0A3M7QHJ8</accession>
<gene>
    <name evidence="2" type="ORF">BpHYR1_024420</name>
</gene>
<comment type="caution">
    <text evidence="2">The sequence shown here is derived from an EMBL/GenBank/DDBJ whole genome shotgun (WGS) entry which is preliminary data.</text>
</comment>
<evidence type="ECO:0000256" key="1">
    <source>
        <dbReference type="SAM" id="SignalP"/>
    </source>
</evidence>
<name>A0A3M7QHJ8_BRAPC</name>
<keyword evidence="3" id="KW-1185">Reference proteome</keyword>
<keyword evidence="1" id="KW-0732">Signal</keyword>
<sequence length="109" mass="12893">MSRFLLNLSIRCLIFTTFESFCSADLIIEKISKKLLKKINLKPLDSYCFKKTIVNNVENNIVSYVFLVSSVIIIKDIYSKLTSIFLHHEFSKFNRLIFFCAKIRYYFLS</sequence>
<feature type="chain" id="PRO_5018113497" evidence="1">
    <location>
        <begin position="25"/>
        <end position="109"/>
    </location>
</feature>
<proteinExistence type="predicted"/>
<evidence type="ECO:0000313" key="3">
    <source>
        <dbReference type="Proteomes" id="UP000276133"/>
    </source>
</evidence>
<dbReference type="AlphaFoldDB" id="A0A3M7QHJ8"/>
<feature type="signal peptide" evidence="1">
    <location>
        <begin position="1"/>
        <end position="24"/>
    </location>
</feature>
<evidence type="ECO:0000313" key="2">
    <source>
        <dbReference type="EMBL" id="RNA10614.1"/>
    </source>
</evidence>
<organism evidence="2 3">
    <name type="scientific">Brachionus plicatilis</name>
    <name type="common">Marine rotifer</name>
    <name type="synonym">Brachionus muelleri</name>
    <dbReference type="NCBI Taxonomy" id="10195"/>
    <lineage>
        <taxon>Eukaryota</taxon>
        <taxon>Metazoa</taxon>
        <taxon>Spiralia</taxon>
        <taxon>Gnathifera</taxon>
        <taxon>Rotifera</taxon>
        <taxon>Eurotatoria</taxon>
        <taxon>Monogononta</taxon>
        <taxon>Pseudotrocha</taxon>
        <taxon>Ploima</taxon>
        <taxon>Brachionidae</taxon>
        <taxon>Brachionus</taxon>
    </lineage>
</organism>
<dbReference type="EMBL" id="REGN01006152">
    <property type="protein sequence ID" value="RNA10614.1"/>
    <property type="molecule type" value="Genomic_DNA"/>
</dbReference>